<accession>A0A9X7YR55</accession>
<reference evidence="2 3" key="1">
    <citation type="submission" date="2020-12" db="EMBL/GenBank/DDBJ databases">
        <title>FDA dAtabase for Regulatory Grade micrObial Sequences (FDA-ARGOS): Supporting development and validation of Infectious Disease Dx tests.</title>
        <authorList>
            <person name="Sproer C."/>
            <person name="Gronow S."/>
            <person name="Severitt S."/>
            <person name="Schroder I."/>
            <person name="Tallon L."/>
            <person name="Sadzewicz L."/>
            <person name="Zhao X."/>
            <person name="Boylan J."/>
            <person name="Ott S."/>
            <person name="Bowen H."/>
            <person name="Vavikolanu K."/>
            <person name="Mehta A."/>
            <person name="Aluvathingal J."/>
            <person name="Nadendla S."/>
            <person name="Lowell S."/>
            <person name="Myers T."/>
            <person name="Yan Y."/>
            <person name="Sichtig H."/>
        </authorList>
    </citation>
    <scope>NUCLEOTIDE SEQUENCE [LARGE SCALE GENOMIC DNA]</scope>
    <source>
        <strain evidence="2 3">FDAARGOS_1013</strain>
    </source>
</reference>
<dbReference type="GeneID" id="77262393"/>
<dbReference type="RefSeq" id="WP_158002193.1">
    <property type="nucleotide sequence ID" value="NZ_CP045858.1"/>
</dbReference>
<proteinExistence type="predicted"/>
<dbReference type="EMBL" id="CP067013">
    <property type="protein sequence ID" value="QQN50541.1"/>
    <property type="molecule type" value="Genomic_DNA"/>
</dbReference>
<gene>
    <name evidence="2" type="ORF">I6H70_18725</name>
</gene>
<feature type="compositionally biased region" description="Basic and acidic residues" evidence="1">
    <location>
        <begin position="28"/>
        <end position="41"/>
    </location>
</feature>
<feature type="region of interest" description="Disordered" evidence="1">
    <location>
        <begin position="1"/>
        <end position="54"/>
    </location>
</feature>
<dbReference type="Proteomes" id="UP000595933">
    <property type="component" value="Chromosome"/>
</dbReference>
<evidence type="ECO:0000313" key="2">
    <source>
        <dbReference type="EMBL" id="QQN50541.1"/>
    </source>
</evidence>
<sequence>MNEEHTHEPQPEEGVRDDQVEGTPNPERLYDENEPEVRPDDPDMTADDYTNLPG</sequence>
<evidence type="ECO:0000256" key="1">
    <source>
        <dbReference type="SAM" id="MobiDB-lite"/>
    </source>
</evidence>
<evidence type="ECO:0000313" key="3">
    <source>
        <dbReference type="Proteomes" id="UP000595933"/>
    </source>
</evidence>
<feature type="compositionally biased region" description="Basic and acidic residues" evidence="1">
    <location>
        <begin position="1"/>
        <end position="19"/>
    </location>
</feature>
<name>A0A9X7YR55_9GAMM</name>
<protein>
    <submittedName>
        <fullName evidence="2">Uncharacterized protein</fullName>
    </submittedName>
</protein>
<organism evidence="2 3">
    <name type="scientific">Stutzerimonas balearica</name>
    <dbReference type="NCBI Taxonomy" id="74829"/>
    <lineage>
        <taxon>Bacteria</taxon>
        <taxon>Pseudomonadati</taxon>
        <taxon>Pseudomonadota</taxon>
        <taxon>Gammaproteobacteria</taxon>
        <taxon>Pseudomonadales</taxon>
        <taxon>Pseudomonadaceae</taxon>
        <taxon>Stutzerimonas</taxon>
    </lineage>
</organism>
<dbReference type="AlphaFoldDB" id="A0A9X7YR55"/>